<dbReference type="STRING" id="696281.Desru_3000"/>
<dbReference type="RefSeq" id="WP_013842965.1">
    <property type="nucleotide sequence ID" value="NC_015589.1"/>
</dbReference>
<dbReference type="Pfam" id="PF09484">
    <property type="entry name" value="Cas_TM1802"/>
    <property type="match status" value="1"/>
</dbReference>
<dbReference type="EMBL" id="CP002780">
    <property type="protein sequence ID" value="AEG61213.1"/>
    <property type="molecule type" value="Genomic_DNA"/>
</dbReference>
<dbReference type="KEGG" id="dru:Desru_3000"/>
<dbReference type="HOGENOM" id="CLU_405308_0_0_9"/>
<accession>F6DTN9</accession>
<evidence type="ECO:0000313" key="2">
    <source>
        <dbReference type="Proteomes" id="UP000009234"/>
    </source>
</evidence>
<proteinExistence type="predicted"/>
<dbReference type="Proteomes" id="UP000009234">
    <property type="component" value="Chromosome"/>
</dbReference>
<reference evidence="1 2" key="2">
    <citation type="journal article" date="2012" name="Stand. Genomic Sci.">
        <title>Complete genome sequence of the sulfate-reducing firmicute Desulfotomaculum ruminis type strain (DL(T)).</title>
        <authorList>
            <person name="Spring S."/>
            <person name="Visser M."/>
            <person name="Lu M."/>
            <person name="Copeland A."/>
            <person name="Lapidus A."/>
            <person name="Lucas S."/>
            <person name="Cheng J.F."/>
            <person name="Han C."/>
            <person name="Tapia R."/>
            <person name="Goodwin L.A."/>
            <person name="Pitluck S."/>
            <person name="Ivanova N."/>
            <person name="Land M."/>
            <person name="Hauser L."/>
            <person name="Larimer F."/>
            <person name="Rohde M."/>
            <person name="Goker M."/>
            <person name="Detter J.C."/>
            <person name="Kyrpides N.C."/>
            <person name="Woyke T."/>
            <person name="Schaap P.J."/>
            <person name="Plugge C.M."/>
            <person name="Muyzer G."/>
            <person name="Kuever J."/>
            <person name="Pereira I.A."/>
            <person name="Parshina S.N."/>
            <person name="Bernier-Latmani R."/>
            <person name="Stams A.J."/>
            <person name="Klenk H.P."/>
        </authorList>
    </citation>
    <scope>NUCLEOTIDE SEQUENCE [LARGE SCALE GENOMIC DNA]</scope>
    <source>
        <strain evidence="2">ATCC 23193 / DSM 2154 / NCIB 8452 / DL</strain>
    </source>
</reference>
<sequence length="673" mass="76117">MLVGMRTLGLDYLVQELCNTNIPVDPENWYLSLRNNEPHKLFSLLVEDSGRIEKVYVIEKDAEDVVSVSVQDVTVSNSASGCTADKLPFIKPSGSQSAQVGPVIKRSYSKDKGAGPSEKILETTINYFKEIADSKKPWSRYFQDIIMLLEYKEIKFLDGTKVDWAENKYKNLLACVVDKIGPQSGTVFLTIKTPDGKYPGEQLVYIKYLLKEKLAGERYVTSSSPAKENQMCYLCNTSNVLVFPNGLKGAGINIKNPDRAGAFPGIDVKQAWKGYSLCGACADLLYIYKNHVLKKRGPQKDKIPYTAKIAGENALVVPIFLPGTLPETRIEVLEQVTRYIQSMGDNVTFDEDWLLDMLKEEKSILNLSILWVDIGQNIENVVGTIEHVLPSRLRELSEINTESLFWKHALFPAIQLDNSKINLTPKLSLQALKPLFKRPGGKRAKSVNASQRLFQLKRLLAENVYHGNLMEKDRFWGEFLLTARWYWLEAIEKTDGQYGLLYEGLGKKGPYLTAAGWIKYVNWWLYYFKKVGIFRMETSYFEPTMLELRPYFGPESGIDSPDKAYAFLLGVLYGKVLQVQGAKGVNVGANALTWLKRLTLKGRDLPELYNKIRDKSFAYDIEGNEKVRKLVAEIGRLGINLGDNICLDEVQTSYYLLLGQSMTETIIPSIKNK</sequence>
<dbReference type="InterPro" id="IPR013389">
    <property type="entry name" value="CRISPR-assoc_prot_Cas8b"/>
</dbReference>
<dbReference type="OrthoDB" id="5422815at2"/>
<dbReference type="AlphaFoldDB" id="F6DTN9"/>
<evidence type="ECO:0000313" key="1">
    <source>
        <dbReference type="EMBL" id="AEG61213.1"/>
    </source>
</evidence>
<gene>
    <name evidence="1" type="ordered locus">Desru_3000</name>
</gene>
<organism evidence="1 2">
    <name type="scientific">Desulforamulus ruminis (strain ATCC 23193 / DSM 2154 / NCIMB 8452 / DL)</name>
    <name type="common">Desulfotomaculum ruminis</name>
    <dbReference type="NCBI Taxonomy" id="696281"/>
    <lineage>
        <taxon>Bacteria</taxon>
        <taxon>Bacillati</taxon>
        <taxon>Bacillota</taxon>
        <taxon>Clostridia</taxon>
        <taxon>Eubacteriales</taxon>
        <taxon>Peptococcaceae</taxon>
        <taxon>Desulforamulus</taxon>
    </lineage>
</organism>
<protein>
    <submittedName>
        <fullName evidence="1">CRISPR-associated protein TM1802</fullName>
    </submittedName>
</protein>
<reference evidence="2" key="1">
    <citation type="submission" date="2011-05" db="EMBL/GenBank/DDBJ databases">
        <title>Complete sequence of Desulfotomaculum ruminis DSM 2154.</title>
        <authorList>
            <person name="Lucas S."/>
            <person name="Copeland A."/>
            <person name="Lapidus A."/>
            <person name="Cheng J.-F."/>
            <person name="Goodwin L."/>
            <person name="Pitluck S."/>
            <person name="Lu M."/>
            <person name="Detter J.C."/>
            <person name="Han C."/>
            <person name="Tapia R."/>
            <person name="Land M."/>
            <person name="Hauser L."/>
            <person name="Kyrpides N."/>
            <person name="Ivanova N."/>
            <person name="Mikhailova N."/>
            <person name="Pagani I."/>
            <person name="Stams A.J.M."/>
            <person name="Plugge C.M."/>
            <person name="Muyzer G."/>
            <person name="Kuever J."/>
            <person name="Parshina S.N."/>
            <person name="Ivanova A.E."/>
            <person name="Nazina T.N."/>
            <person name="Brambilla E."/>
            <person name="Spring S."/>
            <person name="Klenk H.-P."/>
            <person name="Woyke T."/>
        </authorList>
    </citation>
    <scope>NUCLEOTIDE SEQUENCE [LARGE SCALE GENOMIC DNA]</scope>
    <source>
        <strain evidence="2">ATCC 23193 / DSM 2154 / NCIB 8452 / DL</strain>
    </source>
</reference>
<keyword evidence="2" id="KW-1185">Reference proteome</keyword>
<name>F6DTN9_DESRL</name>